<dbReference type="SMART" id="SM00043">
    <property type="entry name" value="CY"/>
    <property type="match status" value="1"/>
</dbReference>
<dbReference type="Gene3D" id="3.10.450.10">
    <property type="match status" value="1"/>
</dbReference>
<organism evidence="5 6">
    <name type="scientific">Rehmannia glutinosa</name>
    <name type="common">Chinese foxglove</name>
    <dbReference type="NCBI Taxonomy" id="99300"/>
    <lineage>
        <taxon>Eukaryota</taxon>
        <taxon>Viridiplantae</taxon>
        <taxon>Streptophyta</taxon>
        <taxon>Embryophyta</taxon>
        <taxon>Tracheophyta</taxon>
        <taxon>Spermatophyta</taxon>
        <taxon>Magnoliopsida</taxon>
        <taxon>eudicotyledons</taxon>
        <taxon>Gunneridae</taxon>
        <taxon>Pentapetalae</taxon>
        <taxon>asterids</taxon>
        <taxon>lamiids</taxon>
        <taxon>Lamiales</taxon>
        <taxon>Orobanchaceae</taxon>
        <taxon>Rehmannieae</taxon>
        <taxon>Rehmannia</taxon>
    </lineage>
</organism>
<feature type="chain" id="PRO_5047482031" description="Cystatin domain-containing protein" evidence="3">
    <location>
        <begin position="25"/>
        <end position="112"/>
    </location>
</feature>
<dbReference type="Pfam" id="PF16845">
    <property type="entry name" value="SQAPI"/>
    <property type="match status" value="1"/>
</dbReference>
<keyword evidence="3" id="KW-0732">Signal</keyword>
<evidence type="ECO:0000313" key="6">
    <source>
        <dbReference type="Proteomes" id="UP001318860"/>
    </source>
</evidence>
<dbReference type="SUPFAM" id="SSF54403">
    <property type="entry name" value="Cystatin/monellin"/>
    <property type="match status" value="1"/>
</dbReference>
<comment type="caution">
    <text evidence="5">The sequence shown here is derived from an EMBL/GenBank/DDBJ whole genome shotgun (WGS) entry which is preliminary data.</text>
</comment>
<evidence type="ECO:0000256" key="2">
    <source>
        <dbReference type="ARBA" id="ARBA00022704"/>
    </source>
</evidence>
<reference evidence="5 6" key="1">
    <citation type="journal article" date="2021" name="Comput. Struct. Biotechnol. J.">
        <title>De novo genome assembly of the potent medicinal plant Rehmannia glutinosa using nanopore technology.</title>
        <authorList>
            <person name="Ma L."/>
            <person name="Dong C."/>
            <person name="Song C."/>
            <person name="Wang X."/>
            <person name="Zheng X."/>
            <person name="Niu Y."/>
            <person name="Chen S."/>
            <person name="Feng W."/>
        </authorList>
    </citation>
    <scope>NUCLEOTIDE SEQUENCE [LARGE SCALE GENOMIC DNA]</scope>
    <source>
        <strain evidence="5">DH-2019</strain>
    </source>
</reference>
<dbReference type="CDD" id="cd00042">
    <property type="entry name" value="CY"/>
    <property type="match status" value="1"/>
</dbReference>
<accession>A0ABR0WL41</accession>
<evidence type="ECO:0000313" key="5">
    <source>
        <dbReference type="EMBL" id="KAK6148247.1"/>
    </source>
</evidence>
<gene>
    <name evidence="5" type="ORF">DH2020_019159</name>
</gene>
<keyword evidence="6" id="KW-1185">Reference proteome</keyword>
<dbReference type="EMBL" id="JABTTQ020000010">
    <property type="protein sequence ID" value="KAK6148247.1"/>
    <property type="molecule type" value="Genomic_DNA"/>
</dbReference>
<dbReference type="PANTHER" id="PTHR47364:SF2">
    <property type="entry name" value="CYSTEINE PROTEINASE INHIBITOR 5"/>
    <property type="match status" value="1"/>
</dbReference>
<dbReference type="InterPro" id="IPR000010">
    <property type="entry name" value="Cystatin_dom"/>
</dbReference>
<evidence type="ECO:0000259" key="4">
    <source>
        <dbReference type="SMART" id="SM00043"/>
    </source>
</evidence>
<evidence type="ECO:0000256" key="3">
    <source>
        <dbReference type="SAM" id="SignalP"/>
    </source>
</evidence>
<keyword evidence="1" id="KW-0646">Protease inhibitor</keyword>
<dbReference type="InterPro" id="IPR018073">
    <property type="entry name" value="Prot_inh_cystat_CS"/>
</dbReference>
<feature type="signal peptide" evidence="3">
    <location>
        <begin position="1"/>
        <end position="24"/>
    </location>
</feature>
<dbReference type="PANTHER" id="PTHR47364">
    <property type="entry name" value="CYSTEINE PROTEINASE INHIBITOR 5"/>
    <property type="match status" value="1"/>
</dbReference>
<feature type="domain" description="Cystatin" evidence="4">
    <location>
        <begin position="28"/>
        <end position="112"/>
    </location>
</feature>
<protein>
    <recommendedName>
        <fullName evidence="4">Cystatin domain-containing protein</fullName>
    </recommendedName>
</protein>
<dbReference type="PROSITE" id="PS00287">
    <property type="entry name" value="CYSTATIN"/>
    <property type="match status" value="1"/>
</dbReference>
<name>A0ABR0WL41_REHGL</name>
<proteinExistence type="predicted"/>
<dbReference type="InterPro" id="IPR046350">
    <property type="entry name" value="Cystatin_sf"/>
</dbReference>
<sequence length="112" mass="12575">MEVIFRSLIYIFILILIILTPTNGDKGPVSGSSKPIENLKDPEVVTAAKFAITEHNKKANTKLVFVDVVKGEEQIVQGSMYRLVISAKDGPFKPNSYYLAQQYFHQNETKIS</sequence>
<keyword evidence="2" id="KW-0789">Thiol protease inhibitor</keyword>
<evidence type="ECO:0000256" key="1">
    <source>
        <dbReference type="ARBA" id="ARBA00022690"/>
    </source>
</evidence>
<dbReference type="Proteomes" id="UP001318860">
    <property type="component" value="Unassembled WGS sequence"/>
</dbReference>